<feature type="repeat" description="ANK" evidence="1">
    <location>
        <begin position="33"/>
        <end position="70"/>
    </location>
</feature>
<keyword evidence="1" id="KW-0040">ANK repeat</keyword>
<dbReference type="InterPro" id="IPR002110">
    <property type="entry name" value="Ankyrin_rpt"/>
</dbReference>
<dbReference type="InterPro" id="IPR036770">
    <property type="entry name" value="Ankyrin_rpt-contain_sf"/>
</dbReference>
<dbReference type="SUPFAM" id="SSF48403">
    <property type="entry name" value="Ankyrin repeat"/>
    <property type="match status" value="1"/>
</dbReference>
<sequence length="120" mass="13184">MEYVNRAHFGSLTAAELLLQQPNIKVNLQNKLELDTPLHKAVQYKDDPSVALEIAKLLIKHGADPTKQNKNKQKPQQLVDSGNQELKNLLQKAALALQVDASDIAQEDSDDGSPSDVSDD</sequence>
<evidence type="ECO:0000256" key="1">
    <source>
        <dbReference type="PROSITE-ProRule" id="PRU00023"/>
    </source>
</evidence>
<dbReference type="EMBL" id="JEMT01017645">
    <property type="protein sequence ID" value="EXX67640.1"/>
    <property type="molecule type" value="Genomic_DNA"/>
</dbReference>
<dbReference type="Gene3D" id="1.25.40.20">
    <property type="entry name" value="Ankyrin repeat-containing domain"/>
    <property type="match status" value="1"/>
</dbReference>
<protein>
    <submittedName>
        <fullName evidence="3">Uncharacterized protein</fullName>
    </submittedName>
</protein>
<accession>A0A015JKG3</accession>
<evidence type="ECO:0000256" key="2">
    <source>
        <dbReference type="SAM" id="MobiDB-lite"/>
    </source>
</evidence>
<reference evidence="3 4" key="1">
    <citation type="submission" date="2014-02" db="EMBL/GenBank/DDBJ databases">
        <title>Single nucleus genome sequencing reveals high similarity among nuclei of an endomycorrhizal fungus.</title>
        <authorList>
            <person name="Lin K."/>
            <person name="Geurts R."/>
            <person name="Zhang Z."/>
            <person name="Limpens E."/>
            <person name="Saunders D.G."/>
            <person name="Mu D."/>
            <person name="Pang E."/>
            <person name="Cao H."/>
            <person name="Cha H."/>
            <person name="Lin T."/>
            <person name="Zhou Q."/>
            <person name="Shang Y."/>
            <person name="Li Y."/>
            <person name="Ivanov S."/>
            <person name="Sharma T."/>
            <person name="Velzen R.V."/>
            <person name="Ruijter N.D."/>
            <person name="Aanen D.K."/>
            <person name="Win J."/>
            <person name="Kamoun S."/>
            <person name="Bisseling T."/>
            <person name="Huang S."/>
        </authorList>
    </citation>
    <scope>NUCLEOTIDE SEQUENCE [LARGE SCALE GENOMIC DNA]</scope>
    <source>
        <strain evidence="4">DAOM197198w</strain>
    </source>
</reference>
<dbReference type="Pfam" id="PF00023">
    <property type="entry name" value="Ank"/>
    <property type="match status" value="1"/>
</dbReference>
<feature type="region of interest" description="Disordered" evidence="2">
    <location>
        <begin position="101"/>
        <end position="120"/>
    </location>
</feature>
<gene>
    <name evidence="3" type="ORF">RirG_112580</name>
</gene>
<organism evidence="3 4">
    <name type="scientific">Rhizophagus irregularis (strain DAOM 197198w)</name>
    <name type="common">Glomus intraradices</name>
    <dbReference type="NCBI Taxonomy" id="1432141"/>
    <lineage>
        <taxon>Eukaryota</taxon>
        <taxon>Fungi</taxon>
        <taxon>Fungi incertae sedis</taxon>
        <taxon>Mucoromycota</taxon>
        <taxon>Glomeromycotina</taxon>
        <taxon>Glomeromycetes</taxon>
        <taxon>Glomerales</taxon>
        <taxon>Glomeraceae</taxon>
        <taxon>Rhizophagus</taxon>
    </lineage>
</organism>
<feature type="compositionally biased region" description="Acidic residues" evidence="2">
    <location>
        <begin position="105"/>
        <end position="120"/>
    </location>
</feature>
<dbReference type="AlphaFoldDB" id="A0A015JKG3"/>
<proteinExistence type="predicted"/>
<dbReference type="SMART" id="SM00248">
    <property type="entry name" value="ANK"/>
    <property type="match status" value="1"/>
</dbReference>
<comment type="caution">
    <text evidence="3">The sequence shown here is derived from an EMBL/GenBank/DDBJ whole genome shotgun (WGS) entry which is preliminary data.</text>
</comment>
<dbReference type="PROSITE" id="PS50088">
    <property type="entry name" value="ANK_REPEAT"/>
    <property type="match status" value="1"/>
</dbReference>
<evidence type="ECO:0000313" key="4">
    <source>
        <dbReference type="Proteomes" id="UP000022910"/>
    </source>
</evidence>
<keyword evidence="4" id="KW-1185">Reference proteome</keyword>
<evidence type="ECO:0000313" key="3">
    <source>
        <dbReference type="EMBL" id="EXX67640.1"/>
    </source>
</evidence>
<dbReference type="Proteomes" id="UP000022910">
    <property type="component" value="Unassembled WGS sequence"/>
</dbReference>
<feature type="region of interest" description="Disordered" evidence="2">
    <location>
        <begin position="62"/>
        <end position="84"/>
    </location>
</feature>
<name>A0A015JKG3_RHIIW</name>
<dbReference type="HOGENOM" id="CLU_2050926_0_0_1"/>